<dbReference type="Gene3D" id="1.10.10.10">
    <property type="entry name" value="Winged helix-like DNA-binding domain superfamily/Winged helix DNA-binding domain"/>
    <property type="match status" value="1"/>
</dbReference>
<name>A0A1F5NJL7_9BACT</name>
<dbReference type="EMBL" id="MFEK01000016">
    <property type="protein sequence ID" value="OGE77859.1"/>
    <property type="molecule type" value="Genomic_DNA"/>
</dbReference>
<organism evidence="2 3">
    <name type="scientific">Candidatus Doudnabacteria bacterium RIFCSPHIGHO2_01_FULL_46_14</name>
    <dbReference type="NCBI Taxonomy" id="1817824"/>
    <lineage>
        <taxon>Bacteria</taxon>
        <taxon>Candidatus Doudnaibacteriota</taxon>
    </lineage>
</organism>
<dbReference type="InterPro" id="IPR051797">
    <property type="entry name" value="TrmB-like"/>
</dbReference>
<dbReference type="InterPro" id="IPR036390">
    <property type="entry name" value="WH_DNA-bd_sf"/>
</dbReference>
<dbReference type="STRING" id="1817824.A2751_02330"/>
<evidence type="ECO:0000259" key="1">
    <source>
        <dbReference type="Pfam" id="PF01978"/>
    </source>
</evidence>
<accession>A0A1F5NJL7</accession>
<evidence type="ECO:0000313" key="3">
    <source>
        <dbReference type="Proteomes" id="UP000176864"/>
    </source>
</evidence>
<proteinExistence type="predicted"/>
<dbReference type="InterPro" id="IPR036388">
    <property type="entry name" value="WH-like_DNA-bd_sf"/>
</dbReference>
<dbReference type="PANTHER" id="PTHR34293:SF1">
    <property type="entry name" value="HTH-TYPE TRANSCRIPTIONAL REGULATOR TRMBL2"/>
    <property type="match status" value="1"/>
</dbReference>
<dbReference type="SUPFAM" id="SSF46785">
    <property type="entry name" value="Winged helix' DNA-binding domain"/>
    <property type="match status" value="1"/>
</dbReference>
<sequence>MYAETLENIGLSPNEAKIYETLLASGEIGVSEISLKSNVHRRNVYDALNRLIEKGVVFRIFQKNEHQFRAVTPDKLAEILAEKQQSLDRILPGMRKLYETKPIEEAAFIYKGKEGYKNYLRDMARVAEDTYFLGAKGLWFTPWVEKHYLLDFQDAMHRKKKKYYTLYDPRVKEKLPDAVKNVKGEYKFLPTKYATPGVTDVFGDYVVTFTSVDIGNFGEDGKIFVMIHPELAETYRTWFRLIWDLLK</sequence>
<dbReference type="PANTHER" id="PTHR34293">
    <property type="entry name" value="HTH-TYPE TRANSCRIPTIONAL REGULATOR TRMBL2"/>
    <property type="match status" value="1"/>
</dbReference>
<evidence type="ECO:0000313" key="2">
    <source>
        <dbReference type="EMBL" id="OGE77859.1"/>
    </source>
</evidence>
<dbReference type="Proteomes" id="UP000176864">
    <property type="component" value="Unassembled WGS sequence"/>
</dbReference>
<dbReference type="AlphaFoldDB" id="A0A1F5NJL7"/>
<protein>
    <recommendedName>
        <fullName evidence="1">Transcription regulator TrmB N-terminal domain-containing protein</fullName>
    </recommendedName>
</protein>
<reference evidence="2 3" key="1">
    <citation type="journal article" date="2016" name="Nat. Commun.">
        <title>Thousands of microbial genomes shed light on interconnected biogeochemical processes in an aquifer system.</title>
        <authorList>
            <person name="Anantharaman K."/>
            <person name="Brown C.T."/>
            <person name="Hug L.A."/>
            <person name="Sharon I."/>
            <person name="Castelle C.J."/>
            <person name="Probst A.J."/>
            <person name="Thomas B.C."/>
            <person name="Singh A."/>
            <person name="Wilkins M.J."/>
            <person name="Karaoz U."/>
            <person name="Brodie E.L."/>
            <person name="Williams K.H."/>
            <person name="Hubbard S.S."/>
            <person name="Banfield J.F."/>
        </authorList>
    </citation>
    <scope>NUCLEOTIDE SEQUENCE [LARGE SCALE GENOMIC DNA]</scope>
</reference>
<dbReference type="InterPro" id="IPR002831">
    <property type="entry name" value="Tscrpt_reg_TrmB_N"/>
</dbReference>
<feature type="domain" description="Transcription regulator TrmB N-terminal" evidence="1">
    <location>
        <begin position="6"/>
        <end position="73"/>
    </location>
</feature>
<gene>
    <name evidence="2" type="ORF">A2751_02330</name>
</gene>
<dbReference type="Pfam" id="PF01978">
    <property type="entry name" value="TrmB"/>
    <property type="match status" value="1"/>
</dbReference>
<comment type="caution">
    <text evidence="2">The sequence shown here is derived from an EMBL/GenBank/DDBJ whole genome shotgun (WGS) entry which is preliminary data.</text>
</comment>